<evidence type="ECO:0000256" key="1">
    <source>
        <dbReference type="ARBA" id="ARBA00022450"/>
    </source>
</evidence>
<reference evidence="7" key="3">
    <citation type="submission" date="2023-06" db="EMBL/GenBank/DDBJ databases">
        <authorList>
            <person name="Sun Q."/>
            <person name="Zhou Y."/>
        </authorList>
    </citation>
    <scope>NUCLEOTIDE SEQUENCE</scope>
    <source>
        <strain evidence="7">CGMCC 1.10859</strain>
    </source>
</reference>
<comment type="PTM">
    <text evidence="5">4'-phosphopantetheine is transferred from CoA to a specific serine of apo-ACP by acpS.</text>
</comment>
<proteinExistence type="inferred from homology"/>
<keyword evidence="3" id="KW-0276">Fatty acid metabolism</keyword>
<comment type="PTM">
    <text evidence="3">4'-phosphopantetheine is transferred from CoA to a specific serine of apo-ACP by AcpS. This modification is essential for activity because fatty acids are bound in thioester linkage to the sulfhydryl of the prosthetic group.</text>
</comment>
<evidence type="ECO:0000256" key="3">
    <source>
        <dbReference type="HAMAP-Rule" id="MF_01217"/>
    </source>
</evidence>
<comment type="pathway">
    <text evidence="3 5">Lipid metabolism; fatty acid biosynthesis.</text>
</comment>
<dbReference type="NCBIfam" id="NF002150">
    <property type="entry name" value="PRK00982.1-4"/>
    <property type="match status" value="1"/>
</dbReference>
<dbReference type="Proteomes" id="UP000199541">
    <property type="component" value="Unassembled WGS sequence"/>
</dbReference>
<dbReference type="GO" id="GO:0000035">
    <property type="term" value="F:acyl binding"/>
    <property type="evidence" value="ECO:0007669"/>
    <property type="project" value="TreeGrafter"/>
</dbReference>
<evidence type="ECO:0000313" key="8">
    <source>
        <dbReference type="EMBL" id="SDX24822.1"/>
    </source>
</evidence>
<evidence type="ECO:0000256" key="4">
    <source>
        <dbReference type="NCBIfam" id="TIGR00517"/>
    </source>
</evidence>
<dbReference type="PANTHER" id="PTHR20863:SF76">
    <property type="entry name" value="CARRIER DOMAIN-CONTAINING PROTEIN"/>
    <property type="match status" value="1"/>
</dbReference>
<keyword evidence="3" id="KW-0275">Fatty acid biosynthesis</keyword>
<evidence type="ECO:0000256" key="2">
    <source>
        <dbReference type="ARBA" id="ARBA00022553"/>
    </source>
</evidence>
<feature type="modified residue" description="O-(pantetheine 4'-phosphoryl)serine" evidence="3">
    <location>
        <position position="37"/>
    </location>
</feature>
<dbReference type="NCBIfam" id="TIGR00517">
    <property type="entry name" value="acyl_carrier"/>
    <property type="match status" value="1"/>
</dbReference>
<evidence type="ECO:0000313" key="9">
    <source>
        <dbReference type="Proteomes" id="UP000199541"/>
    </source>
</evidence>
<evidence type="ECO:0000256" key="5">
    <source>
        <dbReference type="RuleBase" id="RU003545"/>
    </source>
</evidence>
<protein>
    <recommendedName>
        <fullName evidence="3 4">Acyl carrier protein</fullName>
        <shortName evidence="3">ACP</shortName>
    </recommendedName>
</protein>
<dbReference type="InterPro" id="IPR003231">
    <property type="entry name" value="ACP"/>
</dbReference>
<reference evidence="8 9" key="2">
    <citation type="submission" date="2016-10" db="EMBL/GenBank/DDBJ databases">
        <authorList>
            <person name="Varghese N."/>
            <person name="Submissions S."/>
        </authorList>
    </citation>
    <scope>NUCLEOTIDE SEQUENCE [LARGE SCALE GENOMIC DNA]</scope>
    <source>
        <strain evidence="8 9">DSM 24802</strain>
    </source>
</reference>
<dbReference type="PANTHER" id="PTHR20863">
    <property type="entry name" value="ACYL CARRIER PROTEIN"/>
    <property type="match status" value="1"/>
</dbReference>
<keyword evidence="3" id="KW-0963">Cytoplasm</keyword>
<evidence type="ECO:0000259" key="6">
    <source>
        <dbReference type="PROSITE" id="PS50075"/>
    </source>
</evidence>
<dbReference type="InterPro" id="IPR009081">
    <property type="entry name" value="PP-bd_ACP"/>
</dbReference>
<dbReference type="EMBL" id="FNOB01000012">
    <property type="protein sequence ID" value="SDX24822.1"/>
    <property type="molecule type" value="Genomic_DNA"/>
</dbReference>
<dbReference type="RefSeq" id="WP_035846468.1">
    <property type="nucleotide sequence ID" value="NZ_BNAB01000012.1"/>
</dbReference>
<dbReference type="HAMAP" id="MF_01217">
    <property type="entry name" value="Acyl_carrier"/>
    <property type="match status" value="1"/>
</dbReference>
<keyword evidence="3" id="KW-0444">Lipid biosynthesis</keyword>
<evidence type="ECO:0000313" key="7">
    <source>
        <dbReference type="EMBL" id="GHE03407.1"/>
    </source>
</evidence>
<gene>
    <name evidence="3 7" type="primary">acpP</name>
    <name evidence="7" type="ORF">GCM10008024_26580</name>
    <name evidence="8" type="ORF">SAMN05444006_11296</name>
</gene>
<comment type="function">
    <text evidence="3 5">Carrier of the growing fatty acid chain in fatty acid biosynthesis.</text>
</comment>
<keyword evidence="2 3" id="KW-0597">Phosphoprotein</keyword>
<dbReference type="SMART" id="SM00823">
    <property type="entry name" value="PKS_PP"/>
    <property type="match status" value="1"/>
</dbReference>
<name>A0AAN4USZ4_9RHOB</name>
<dbReference type="InterPro" id="IPR036736">
    <property type="entry name" value="ACP-like_sf"/>
</dbReference>
<dbReference type="NCBIfam" id="NF002148">
    <property type="entry name" value="PRK00982.1-2"/>
    <property type="match status" value="1"/>
</dbReference>
<reference evidence="7" key="1">
    <citation type="journal article" date="2014" name="Int. J. Syst. Evol. Microbiol.">
        <title>Complete genome sequence of Corynebacterium casei LMG S-19264T (=DSM 44701T), isolated from a smear-ripened cheese.</title>
        <authorList>
            <consortium name="US DOE Joint Genome Institute (JGI-PGF)"/>
            <person name="Walter F."/>
            <person name="Albersmeier A."/>
            <person name="Kalinowski J."/>
            <person name="Ruckert C."/>
        </authorList>
    </citation>
    <scope>NUCLEOTIDE SEQUENCE</scope>
    <source>
        <strain evidence="7">CGMCC 1.10859</strain>
    </source>
</reference>
<dbReference type="EMBL" id="BNAB01000012">
    <property type="protein sequence ID" value="GHE03407.1"/>
    <property type="molecule type" value="Genomic_DNA"/>
</dbReference>
<sequence length="87" mass="9442">MSKFISKVIDITAKMLDLDPSKVTPSSRFTEDLGADSLDCVELMVAFEETFALEIPEEDLTDLTTVAAVADYLRDRDNAAVGVLADA</sequence>
<organism evidence="7 10">
    <name type="scientific">Allgaiera indica</name>
    <dbReference type="NCBI Taxonomy" id="765699"/>
    <lineage>
        <taxon>Bacteria</taxon>
        <taxon>Pseudomonadati</taxon>
        <taxon>Pseudomonadota</taxon>
        <taxon>Alphaproteobacteria</taxon>
        <taxon>Rhodobacterales</taxon>
        <taxon>Paracoccaceae</taxon>
        <taxon>Allgaiera</taxon>
    </lineage>
</organism>
<dbReference type="SUPFAM" id="SSF47336">
    <property type="entry name" value="ACP-like"/>
    <property type="match status" value="1"/>
</dbReference>
<accession>A0AAN4USZ4</accession>
<dbReference type="Gene3D" id="1.10.1200.10">
    <property type="entry name" value="ACP-like"/>
    <property type="match status" value="1"/>
</dbReference>
<keyword evidence="1 3" id="KW-0596">Phosphopantetheine</keyword>
<comment type="subcellular location">
    <subcellularLocation>
        <location evidence="3">Cytoplasm</location>
    </subcellularLocation>
</comment>
<comment type="caution">
    <text evidence="7">The sequence shown here is derived from an EMBL/GenBank/DDBJ whole genome shotgun (WGS) entry which is preliminary data.</text>
</comment>
<dbReference type="GO" id="GO:0005737">
    <property type="term" value="C:cytoplasm"/>
    <property type="evidence" value="ECO:0007669"/>
    <property type="project" value="UniProtKB-SubCell"/>
</dbReference>
<dbReference type="AlphaFoldDB" id="A0AAN4USZ4"/>
<evidence type="ECO:0000313" key="10">
    <source>
        <dbReference type="Proteomes" id="UP000634647"/>
    </source>
</evidence>
<keyword evidence="3" id="KW-0443">Lipid metabolism</keyword>
<keyword evidence="9" id="KW-1185">Reference proteome</keyword>
<dbReference type="GO" id="GO:0000036">
    <property type="term" value="F:acyl carrier activity"/>
    <property type="evidence" value="ECO:0007669"/>
    <property type="project" value="UniProtKB-UniRule"/>
</dbReference>
<comment type="similarity">
    <text evidence="3">Belongs to the acyl carrier protein (ACP) family.</text>
</comment>
<feature type="domain" description="Carrier" evidence="6">
    <location>
        <begin position="1"/>
        <end position="77"/>
    </location>
</feature>
<dbReference type="InterPro" id="IPR020806">
    <property type="entry name" value="PKS_PP-bd"/>
</dbReference>
<dbReference type="Proteomes" id="UP000634647">
    <property type="component" value="Unassembled WGS sequence"/>
</dbReference>
<dbReference type="Pfam" id="PF00550">
    <property type="entry name" value="PP-binding"/>
    <property type="match status" value="1"/>
</dbReference>
<dbReference type="PROSITE" id="PS50075">
    <property type="entry name" value="CARRIER"/>
    <property type="match status" value="1"/>
</dbReference>
<dbReference type="GO" id="GO:0031177">
    <property type="term" value="F:phosphopantetheine binding"/>
    <property type="evidence" value="ECO:0007669"/>
    <property type="project" value="InterPro"/>
</dbReference>